<dbReference type="STRING" id="151894.SAMN04488524_1697"/>
<dbReference type="RefSeq" id="WP_084237901.1">
    <property type="nucleotide sequence ID" value="NZ_FWXT01000001.1"/>
</dbReference>
<dbReference type="AlphaFoldDB" id="A0A1W2AVG5"/>
<gene>
    <name evidence="1" type="ORF">SAMN04488524_1697</name>
</gene>
<dbReference type="PANTHER" id="PTHR37833:SF1">
    <property type="entry name" value="SIGNAL PEPTIDE PROTEIN"/>
    <property type="match status" value="1"/>
</dbReference>
<accession>A0A1W2AVG5</accession>
<dbReference type="SUPFAM" id="SSF52833">
    <property type="entry name" value="Thioredoxin-like"/>
    <property type="match status" value="1"/>
</dbReference>
<organism evidence="1 2">
    <name type="scientific">Pedobacter africanus</name>
    <dbReference type="NCBI Taxonomy" id="151894"/>
    <lineage>
        <taxon>Bacteria</taxon>
        <taxon>Pseudomonadati</taxon>
        <taxon>Bacteroidota</taxon>
        <taxon>Sphingobacteriia</taxon>
        <taxon>Sphingobacteriales</taxon>
        <taxon>Sphingobacteriaceae</taxon>
        <taxon>Pedobacter</taxon>
    </lineage>
</organism>
<keyword evidence="2" id="KW-1185">Reference proteome</keyword>
<dbReference type="EMBL" id="FWXT01000001">
    <property type="protein sequence ID" value="SMC64727.1"/>
    <property type="molecule type" value="Genomic_DNA"/>
</dbReference>
<proteinExistence type="predicted"/>
<evidence type="ECO:0000313" key="2">
    <source>
        <dbReference type="Proteomes" id="UP000192756"/>
    </source>
</evidence>
<dbReference type="InterPro" id="IPR036249">
    <property type="entry name" value="Thioredoxin-like_sf"/>
</dbReference>
<evidence type="ECO:0000313" key="1">
    <source>
        <dbReference type="EMBL" id="SMC64727.1"/>
    </source>
</evidence>
<dbReference type="Proteomes" id="UP000192756">
    <property type="component" value="Unassembled WGS sequence"/>
</dbReference>
<dbReference type="PANTHER" id="PTHR37833">
    <property type="entry name" value="LIPOPROTEIN-RELATED"/>
    <property type="match status" value="1"/>
</dbReference>
<dbReference type="Gene3D" id="2.60.40.10">
    <property type="entry name" value="Immunoglobulins"/>
    <property type="match status" value="1"/>
</dbReference>
<dbReference type="Pfam" id="PF07610">
    <property type="entry name" value="DUF1573"/>
    <property type="match status" value="1"/>
</dbReference>
<protein>
    <submittedName>
        <fullName evidence="1">Thioredoxin-related protein</fullName>
    </submittedName>
</protein>
<sequence length="361" mass="41015">MKGSYLLLFLFFLFIISCKPDKADIDFSGLESLDQILQKQKKESKYVVLILTKSGCDLCDIYKKELNGLNNNKNAAFGSDLMMKSVEAKRENLWLNQLLREYSFPLTIVLDKEGDVRGFFRGARPEVLNMALRAIYSGKIYYESKAQFLNLDSAAVFSDEQKIKLIDELLKAFIAIRAGNALNNHQLAGVIRTVKWQPYFFNNYLLTKAMIMAKDTIQAQKLAYQTLNLYNEELDAILYPSLKNELRYLVNRKYKFFEDALITTPRTEINFGSENVGVLKTVRIPIRNVGKKPLIINSVKVSCDCLKVTWPHEPISPGKTGEITVGYKLKEVGAFNQSLFVFSSSPTEPLQINITGIAQII</sequence>
<dbReference type="OrthoDB" id="790920at2"/>
<dbReference type="Gene3D" id="3.40.30.10">
    <property type="entry name" value="Glutaredoxin"/>
    <property type="match status" value="1"/>
</dbReference>
<reference evidence="2" key="1">
    <citation type="submission" date="2017-04" db="EMBL/GenBank/DDBJ databases">
        <authorList>
            <person name="Varghese N."/>
            <person name="Submissions S."/>
        </authorList>
    </citation>
    <scope>NUCLEOTIDE SEQUENCE [LARGE SCALE GENOMIC DNA]</scope>
    <source>
        <strain evidence="2">DSM 12126</strain>
    </source>
</reference>
<dbReference type="InterPro" id="IPR013783">
    <property type="entry name" value="Ig-like_fold"/>
</dbReference>
<name>A0A1W2AVG5_9SPHI</name>
<dbReference type="InterPro" id="IPR011467">
    <property type="entry name" value="DUF1573"/>
</dbReference>
<dbReference type="PROSITE" id="PS51257">
    <property type="entry name" value="PROKAR_LIPOPROTEIN"/>
    <property type="match status" value="1"/>
</dbReference>